<dbReference type="Gene3D" id="3.40.190.10">
    <property type="entry name" value="Periplasmic binding protein-like II"/>
    <property type="match status" value="2"/>
</dbReference>
<dbReference type="SUPFAM" id="SSF46785">
    <property type="entry name" value="Winged helix' DNA-binding domain"/>
    <property type="match status" value="1"/>
</dbReference>
<keyword evidence="3" id="KW-0238">DNA-binding</keyword>
<protein>
    <submittedName>
        <fullName evidence="7">LysR family transcriptional regulator</fullName>
    </submittedName>
</protein>
<accession>A0A3A8AB34</accession>
<sequence length="297" mass="33262">MVGRVSDIDIRLLRIFVAVVDAGGFSLAVARLNLAESTVSQHMADLETRLGLRLCERGRGGFHVTPAGEEVYRLAINMLLDLEEFRDQLTSIRSGVAGTLRIGLPDGIIGDPHFPIGRQLAQFLKRYPEIQLEINMRSPRVLERSVQDGDLLLAIGPRHRRVSGLRFVPIYAEANSLYCGRGHDLFGVPPEKLAAKDVEQFDRIARGYLDRFDAQFFRDQTYRITVHQVEAAAMMILAGAGIGFLPDHFAAAYVERGELWRVKPDHFRFDSDMGAILHPSKSDEPKVSRLLKMLDIG</sequence>
<evidence type="ECO:0000256" key="2">
    <source>
        <dbReference type="ARBA" id="ARBA00023015"/>
    </source>
</evidence>
<dbReference type="Pfam" id="PF00126">
    <property type="entry name" value="HTH_1"/>
    <property type="match status" value="1"/>
</dbReference>
<dbReference type="SUPFAM" id="SSF53850">
    <property type="entry name" value="Periplasmic binding protein-like II"/>
    <property type="match status" value="1"/>
</dbReference>
<evidence type="ECO:0000256" key="3">
    <source>
        <dbReference type="ARBA" id="ARBA00023125"/>
    </source>
</evidence>
<organism evidence="7 8">
    <name type="scientific">Oceaniradius stylonematis</name>
    <dbReference type="NCBI Taxonomy" id="2184161"/>
    <lineage>
        <taxon>Bacteria</taxon>
        <taxon>Pseudomonadati</taxon>
        <taxon>Pseudomonadota</taxon>
        <taxon>Alphaproteobacteria</taxon>
        <taxon>Hyphomicrobiales</taxon>
        <taxon>Ahrensiaceae</taxon>
        <taxon>Oceaniradius</taxon>
    </lineage>
</organism>
<dbReference type="InterPro" id="IPR005119">
    <property type="entry name" value="LysR_subst-bd"/>
</dbReference>
<proteinExistence type="inferred from homology"/>
<keyword evidence="2" id="KW-0805">Transcription regulation</keyword>
<keyword evidence="5" id="KW-0812">Transmembrane</keyword>
<comment type="similarity">
    <text evidence="1">Belongs to the LysR transcriptional regulatory family.</text>
</comment>
<reference evidence="7 8" key="1">
    <citation type="journal article" date="2018" name="Int. J. Syst. Bacteriol.">
        <title>Oceaniradius stylonemae gen. nov., sp. nov., isolated from a red alga, Stylonema cornu-cervi.</title>
        <authorList>
            <person name="Jeong S."/>
        </authorList>
    </citation>
    <scope>NUCLEOTIDE SEQUENCE [LARGE SCALE GENOMIC DNA]</scope>
    <source>
        <strain evidence="7 8">StC1</strain>
    </source>
</reference>
<dbReference type="AlphaFoldDB" id="A0A3A8AB34"/>
<feature type="domain" description="HTH lysR-type" evidence="6">
    <location>
        <begin position="8"/>
        <end position="65"/>
    </location>
</feature>
<keyword evidence="8" id="KW-1185">Reference proteome</keyword>
<dbReference type="PROSITE" id="PS50931">
    <property type="entry name" value="HTH_LYSR"/>
    <property type="match status" value="1"/>
</dbReference>
<evidence type="ECO:0000313" key="7">
    <source>
        <dbReference type="EMBL" id="RKF07532.1"/>
    </source>
</evidence>
<dbReference type="Pfam" id="PF03466">
    <property type="entry name" value="LysR_substrate"/>
    <property type="match status" value="1"/>
</dbReference>
<dbReference type="GO" id="GO:0003700">
    <property type="term" value="F:DNA-binding transcription factor activity"/>
    <property type="evidence" value="ECO:0007669"/>
    <property type="project" value="InterPro"/>
</dbReference>
<dbReference type="PANTHER" id="PTHR30126">
    <property type="entry name" value="HTH-TYPE TRANSCRIPTIONAL REGULATOR"/>
    <property type="match status" value="1"/>
</dbReference>
<dbReference type="InterPro" id="IPR036388">
    <property type="entry name" value="WH-like_DNA-bd_sf"/>
</dbReference>
<dbReference type="Proteomes" id="UP000246132">
    <property type="component" value="Unassembled WGS sequence"/>
</dbReference>
<evidence type="ECO:0000313" key="8">
    <source>
        <dbReference type="Proteomes" id="UP000246132"/>
    </source>
</evidence>
<dbReference type="RefSeq" id="WP_109765668.1">
    <property type="nucleotide sequence ID" value="NZ_OZ252232.1"/>
</dbReference>
<dbReference type="InterPro" id="IPR036390">
    <property type="entry name" value="WH_DNA-bd_sf"/>
</dbReference>
<evidence type="ECO:0000256" key="4">
    <source>
        <dbReference type="ARBA" id="ARBA00023163"/>
    </source>
</evidence>
<keyword evidence="4" id="KW-0804">Transcription</keyword>
<dbReference type="CDD" id="cd05466">
    <property type="entry name" value="PBP2_LTTR_substrate"/>
    <property type="match status" value="1"/>
</dbReference>
<gene>
    <name evidence="7" type="ORF">DEM25_007030</name>
</gene>
<dbReference type="Gene3D" id="1.10.10.10">
    <property type="entry name" value="Winged helix-like DNA-binding domain superfamily/Winged helix DNA-binding domain"/>
    <property type="match status" value="1"/>
</dbReference>
<dbReference type="GO" id="GO:0000976">
    <property type="term" value="F:transcription cis-regulatory region binding"/>
    <property type="evidence" value="ECO:0007669"/>
    <property type="project" value="TreeGrafter"/>
</dbReference>
<name>A0A3A8AB34_9HYPH</name>
<comment type="caution">
    <text evidence="7">The sequence shown here is derived from an EMBL/GenBank/DDBJ whole genome shotgun (WGS) entry which is preliminary data.</text>
</comment>
<dbReference type="OrthoDB" id="7506954at2"/>
<evidence type="ECO:0000256" key="5">
    <source>
        <dbReference type="SAM" id="Phobius"/>
    </source>
</evidence>
<evidence type="ECO:0000259" key="6">
    <source>
        <dbReference type="PROSITE" id="PS50931"/>
    </source>
</evidence>
<dbReference type="EMBL" id="QFWV02000004">
    <property type="protein sequence ID" value="RKF07532.1"/>
    <property type="molecule type" value="Genomic_DNA"/>
</dbReference>
<feature type="transmembrane region" description="Helical" evidence="5">
    <location>
        <begin position="12"/>
        <end position="34"/>
    </location>
</feature>
<dbReference type="InterPro" id="IPR000847">
    <property type="entry name" value="LysR_HTH_N"/>
</dbReference>
<dbReference type="PANTHER" id="PTHR30126:SF98">
    <property type="entry name" value="HTH-TYPE TRANSCRIPTIONAL ACTIVATOR BAUR"/>
    <property type="match status" value="1"/>
</dbReference>
<evidence type="ECO:0000256" key="1">
    <source>
        <dbReference type="ARBA" id="ARBA00009437"/>
    </source>
</evidence>
<keyword evidence="5" id="KW-1133">Transmembrane helix</keyword>
<keyword evidence="5" id="KW-0472">Membrane</keyword>